<evidence type="ECO:0000313" key="11">
    <source>
        <dbReference type="Proteomes" id="UP000536509"/>
    </source>
</evidence>
<evidence type="ECO:0000256" key="8">
    <source>
        <dbReference type="HAMAP-Rule" id="MF_02040"/>
    </source>
</evidence>
<sequence>MKLDRKEILAALETITIAGEGKNMVESGAVKNVLTFGNEVVVDLVITTPAMHIKKRAEDDIKKLIHEKFSADAEVKVNIKVETPTQNPNEIKGKAIPGISNIIAVASGKGGVGKSTVTANLAVTLAKMGFKVGILDADIYGPSMPIMFDVENEKPISVEVNGKSKMKPVESYEIKLLSIGFFTAPSQAVIWRGPMASKALNQMIFDAAWGELDFMLIDLPPGTGDIHLSIMQSLPITGAVVVSTPQAVALADAKKGVSMFLSDSINVPVLGIIENMAYFTPEELPNNKYYIFGKEGAKNLAEDLQVPFLGEVPLVQSIREAGDYGRPAALQTASVIERVFEEITRNVVQETVNRNNDLPPTEAIKITTMAGCSAVKK</sequence>
<reference evidence="10 11" key="1">
    <citation type="submission" date="2020-05" db="EMBL/GenBank/DDBJ databases">
        <title>Draft genome of Flavobacterium sp. IMCC34852.</title>
        <authorList>
            <person name="Song J."/>
            <person name="Cho J.-C."/>
        </authorList>
    </citation>
    <scope>NUCLEOTIDE SEQUENCE [LARGE SCALE GENOMIC DNA]</scope>
    <source>
        <strain evidence="10 11">IMCC34852</strain>
    </source>
</reference>
<dbReference type="InterPro" id="IPR044304">
    <property type="entry name" value="NUBPL-like"/>
</dbReference>
<dbReference type="InterPro" id="IPR027417">
    <property type="entry name" value="P-loop_NTPase"/>
</dbReference>
<dbReference type="Gene3D" id="3.40.50.300">
    <property type="entry name" value="P-loop containing nucleotide triphosphate hydrolases"/>
    <property type="match status" value="1"/>
</dbReference>
<evidence type="ECO:0000256" key="7">
    <source>
        <dbReference type="ARBA" id="ARBA00023014"/>
    </source>
</evidence>
<dbReference type="RefSeq" id="WP_171220966.1">
    <property type="nucleotide sequence ID" value="NZ_CP121446.1"/>
</dbReference>
<organism evidence="10 11">
    <name type="scientific">Flavobacterium rivulicola</name>
    <dbReference type="NCBI Taxonomy" id="2732161"/>
    <lineage>
        <taxon>Bacteria</taxon>
        <taxon>Pseudomonadati</taxon>
        <taxon>Bacteroidota</taxon>
        <taxon>Flavobacteriia</taxon>
        <taxon>Flavobacteriales</taxon>
        <taxon>Flavobacteriaceae</taxon>
        <taxon>Flavobacterium</taxon>
    </lineage>
</organism>
<dbReference type="GO" id="GO:0051539">
    <property type="term" value="F:4 iron, 4 sulfur cluster binding"/>
    <property type="evidence" value="ECO:0007669"/>
    <property type="project" value="TreeGrafter"/>
</dbReference>
<feature type="binding site" evidence="8">
    <location>
        <begin position="108"/>
        <end position="115"/>
    </location>
    <ligand>
        <name>ATP</name>
        <dbReference type="ChEBI" id="CHEBI:30616"/>
    </ligand>
</feature>
<dbReference type="Pfam" id="PF01883">
    <property type="entry name" value="FeS_assembly_P"/>
    <property type="match status" value="1"/>
</dbReference>
<dbReference type="Pfam" id="PF10609">
    <property type="entry name" value="ParA"/>
    <property type="match status" value="1"/>
</dbReference>
<dbReference type="Proteomes" id="UP000536509">
    <property type="component" value="Unassembled WGS sequence"/>
</dbReference>
<keyword evidence="5 8" id="KW-0067">ATP-binding</keyword>
<comment type="caution">
    <text evidence="10">The sequence shown here is derived from an EMBL/GenBank/DDBJ whole genome shotgun (WGS) entry which is preliminary data.</text>
</comment>
<dbReference type="Gene3D" id="3.30.300.130">
    <property type="entry name" value="Fe-S cluster assembly (FSCA)"/>
    <property type="match status" value="1"/>
</dbReference>
<dbReference type="GO" id="GO:0140663">
    <property type="term" value="F:ATP-dependent FeS chaperone activity"/>
    <property type="evidence" value="ECO:0007669"/>
    <property type="project" value="InterPro"/>
</dbReference>
<evidence type="ECO:0000256" key="6">
    <source>
        <dbReference type="ARBA" id="ARBA00023004"/>
    </source>
</evidence>
<dbReference type="AlphaFoldDB" id="A0A7Y3R6C4"/>
<dbReference type="FunFam" id="3.40.50.300:FF:001119">
    <property type="entry name" value="Iron-sulfur cluster carrier protein"/>
    <property type="match status" value="1"/>
</dbReference>
<evidence type="ECO:0000256" key="3">
    <source>
        <dbReference type="ARBA" id="ARBA00022723"/>
    </source>
</evidence>
<evidence type="ECO:0000256" key="2">
    <source>
        <dbReference type="ARBA" id="ARBA00008205"/>
    </source>
</evidence>
<comment type="similarity">
    <text evidence="8">Belongs to the Mrp/NBP35 ATP-binding proteins family.</text>
</comment>
<dbReference type="HAMAP" id="MF_02040">
    <property type="entry name" value="Mrp_NBP35"/>
    <property type="match status" value="1"/>
</dbReference>
<keyword evidence="7 8" id="KW-0411">Iron-sulfur</keyword>
<keyword evidence="8" id="KW-0378">Hydrolase</keyword>
<dbReference type="CDD" id="cd02037">
    <property type="entry name" value="Mrp_NBP35"/>
    <property type="match status" value="1"/>
</dbReference>
<dbReference type="GO" id="GO:0005524">
    <property type="term" value="F:ATP binding"/>
    <property type="evidence" value="ECO:0007669"/>
    <property type="project" value="UniProtKB-UniRule"/>
</dbReference>
<feature type="domain" description="MIP18 family-like" evidence="9">
    <location>
        <begin position="6"/>
        <end position="75"/>
    </location>
</feature>
<comment type="similarity">
    <text evidence="1">In the N-terminal section; belongs to the MIP18 family.</text>
</comment>
<dbReference type="PROSITE" id="PS01215">
    <property type="entry name" value="MRP"/>
    <property type="match status" value="1"/>
</dbReference>
<dbReference type="InterPro" id="IPR002744">
    <property type="entry name" value="MIP18-like"/>
</dbReference>
<dbReference type="SUPFAM" id="SSF52540">
    <property type="entry name" value="P-loop containing nucleoside triphosphate hydrolases"/>
    <property type="match status" value="1"/>
</dbReference>
<keyword evidence="4 8" id="KW-0547">Nucleotide-binding</keyword>
<comment type="subunit">
    <text evidence="8">Homodimer.</text>
</comment>
<protein>
    <recommendedName>
        <fullName evidence="8">Iron-sulfur cluster carrier protein</fullName>
    </recommendedName>
</protein>
<keyword evidence="3 8" id="KW-0479">Metal-binding</keyword>
<name>A0A7Y3R6C4_9FLAO</name>
<evidence type="ECO:0000256" key="1">
    <source>
        <dbReference type="ARBA" id="ARBA00007352"/>
    </source>
</evidence>
<dbReference type="GO" id="GO:0046872">
    <property type="term" value="F:metal ion binding"/>
    <property type="evidence" value="ECO:0007669"/>
    <property type="project" value="UniProtKB-KW"/>
</dbReference>
<dbReference type="InterPro" id="IPR000808">
    <property type="entry name" value="Mrp-like_CS"/>
</dbReference>
<evidence type="ECO:0000259" key="9">
    <source>
        <dbReference type="Pfam" id="PF01883"/>
    </source>
</evidence>
<dbReference type="GO" id="GO:0016226">
    <property type="term" value="P:iron-sulfur cluster assembly"/>
    <property type="evidence" value="ECO:0007669"/>
    <property type="project" value="InterPro"/>
</dbReference>
<dbReference type="PANTHER" id="PTHR42961:SF2">
    <property type="entry name" value="IRON-SULFUR PROTEIN NUBPL"/>
    <property type="match status" value="1"/>
</dbReference>
<dbReference type="SUPFAM" id="SSF117916">
    <property type="entry name" value="Fe-S cluster assembly (FSCA) domain-like"/>
    <property type="match status" value="1"/>
</dbReference>
<proteinExistence type="inferred from homology"/>
<accession>A0A7Y3R6C4</accession>
<keyword evidence="11" id="KW-1185">Reference proteome</keyword>
<dbReference type="EMBL" id="JABEVX010000001">
    <property type="protein sequence ID" value="NNT70753.1"/>
    <property type="molecule type" value="Genomic_DNA"/>
</dbReference>
<dbReference type="GO" id="GO:0016887">
    <property type="term" value="F:ATP hydrolysis activity"/>
    <property type="evidence" value="ECO:0007669"/>
    <property type="project" value="UniProtKB-UniRule"/>
</dbReference>
<keyword evidence="6 8" id="KW-0408">Iron</keyword>
<dbReference type="InterPro" id="IPR033756">
    <property type="entry name" value="YlxH/NBP35"/>
</dbReference>
<evidence type="ECO:0000256" key="4">
    <source>
        <dbReference type="ARBA" id="ARBA00022741"/>
    </source>
</evidence>
<evidence type="ECO:0000313" key="10">
    <source>
        <dbReference type="EMBL" id="NNT70753.1"/>
    </source>
</evidence>
<gene>
    <name evidence="10" type="ORF">HKT18_00860</name>
</gene>
<dbReference type="InterPro" id="IPR034904">
    <property type="entry name" value="FSCA_dom_sf"/>
</dbReference>
<comment type="similarity">
    <text evidence="2">In the C-terminal section; belongs to the Mrp/NBP35 ATP-binding proteins family.</text>
</comment>
<comment type="function">
    <text evidence="8">Binds and transfers iron-sulfur (Fe-S) clusters to target apoproteins. Can hydrolyze ATP.</text>
</comment>
<evidence type="ECO:0000256" key="5">
    <source>
        <dbReference type="ARBA" id="ARBA00022840"/>
    </source>
</evidence>
<dbReference type="InterPro" id="IPR019591">
    <property type="entry name" value="Mrp/NBP35_ATP-bd"/>
</dbReference>
<dbReference type="PANTHER" id="PTHR42961">
    <property type="entry name" value="IRON-SULFUR PROTEIN NUBPL"/>
    <property type="match status" value="1"/>
</dbReference>